<dbReference type="Proteomes" id="UP000034163">
    <property type="component" value="Unassembled WGS sequence"/>
</dbReference>
<evidence type="ECO:0000313" key="2">
    <source>
        <dbReference type="Proteomes" id="UP000034163"/>
    </source>
</evidence>
<comment type="caution">
    <text evidence="1">The sequence shown here is derived from an EMBL/GenBank/DDBJ whole genome shotgun (WGS) entry which is preliminary data.</text>
</comment>
<proteinExistence type="predicted"/>
<dbReference type="EMBL" id="LCBS01000029">
    <property type="protein sequence ID" value="KKS16022.1"/>
    <property type="molecule type" value="Genomic_DNA"/>
</dbReference>
<gene>
    <name evidence="1" type="ORF">UU72_C0029G0005</name>
</gene>
<accession>A0A0G0WV61</accession>
<reference evidence="1 2" key="1">
    <citation type="journal article" date="2015" name="Nature">
        <title>rRNA introns, odd ribosomes, and small enigmatic genomes across a large radiation of phyla.</title>
        <authorList>
            <person name="Brown C.T."/>
            <person name="Hug L.A."/>
            <person name="Thomas B.C."/>
            <person name="Sharon I."/>
            <person name="Castelle C.J."/>
            <person name="Singh A."/>
            <person name="Wilkins M.J."/>
            <person name="Williams K.H."/>
            <person name="Banfield J.F."/>
        </authorList>
    </citation>
    <scope>NUCLEOTIDE SEQUENCE [LARGE SCALE GENOMIC DNA]</scope>
</reference>
<organism evidence="1 2">
    <name type="scientific">candidate division WWE3 bacterium GW2011_GWB1_41_6</name>
    <dbReference type="NCBI Taxonomy" id="1619112"/>
    <lineage>
        <taxon>Bacteria</taxon>
        <taxon>Katanobacteria</taxon>
    </lineage>
</organism>
<dbReference type="AlphaFoldDB" id="A0A0G0WV61"/>
<name>A0A0G0WV61_UNCKA</name>
<protein>
    <submittedName>
        <fullName evidence="1">Uncharacterized protein</fullName>
    </submittedName>
</protein>
<sequence>MSERTTHITSAVKTTGTRTYDILLVLSGGKWNGKSELFDDITFLIYFGAGRGISAKLIQLQGTSERPESDVIDIGRDIINHRNVPRFVIKSDLQDLITRLLPDLWQRHTQFIKDRQNT</sequence>
<evidence type="ECO:0000313" key="1">
    <source>
        <dbReference type="EMBL" id="KKS16022.1"/>
    </source>
</evidence>